<gene>
    <name evidence="1" type="ORF">WFA24289_00427</name>
</gene>
<dbReference type="EMBL" id="CAKKNS010000001">
    <property type="protein sequence ID" value="CAH0416128.1"/>
    <property type="molecule type" value="Genomic_DNA"/>
</dbReference>
<name>A0ABM8Z482_9LACO</name>
<keyword evidence="2" id="KW-1185">Reference proteome</keyword>
<proteinExistence type="predicted"/>
<organism evidence="1 2">
    <name type="scientific">Periweissella fabaria</name>
    <dbReference type="NCBI Taxonomy" id="546157"/>
    <lineage>
        <taxon>Bacteria</taxon>
        <taxon>Bacillati</taxon>
        <taxon>Bacillota</taxon>
        <taxon>Bacilli</taxon>
        <taxon>Lactobacillales</taxon>
        <taxon>Lactobacillaceae</taxon>
        <taxon>Periweissella</taxon>
    </lineage>
</organism>
<sequence>MIDQRINRQFDEPYLEDHTMQRKYVIKMNLSLLVVKQYLRNFVGNVDTKTQSPMLFATFFEKYAELDISKGIPLITQITTKLAAEFPNEPLFDTMQAFFMDLDEYDPGVQAMFIDCIKQIDDIPEIDDLITVLHDWYDTYVNDTEDPINVQANYVPLPVIDELVRFFSLQEHVKLYAENCGSGAPQLILGGKTSHFIMYDTNDDVTQFFSNLYQFSTSIPIKHIKRNDHAISIFPDQQNCDYALINLGYTATAIKAQQTLATNRPSRSTDNLIDLAQLRRLMAPDSRVVLFGSQASLQAILWDNINLEDVGTNQFVEALVVIKANEAEMMPEDVYFLYLDMANIEQVLIH</sequence>
<evidence type="ECO:0000313" key="2">
    <source>
        <dbReference type="Proteomes" id="UP000789707"/>
    </source>
</evidence>
<reference evidence="1 2" key="1">
    <citation type="submission" date="2021-11" db="EMBL/GenBank/DDBJ databases">
        <authorList>
            <person name="Depoorter E."/>
        </authorList>
    </citation>
    <scope>NUCLEOTIDE SEQUENCE [LARGE SCALE GENOMIC DNA]</scope>
    <source>
        <strain evidence="1 2">LMG 24289</strain>
    </source>
</reference>
<protein>
    <submittedName>
        <fullName evidence="1">Uncharacterized protein</fullName>
    </submittedName>
</protein>
<dbReference type="RefSeq" id="WP_230096191.1">
    <property type="nucleotide sequence ID" value="NZ_CAKKNS010000001.1"/>
</dbReference>
<accession>A0ABM8Z482</accession>
<dbReference type="Proteomes" id="UP000789707">
    <property type="component" value="Unassembled WGS sequence"/>
</dbReference>
<comment type="caution">
    <text evidence="1">The sequence shown here is derived from an EMBL/GenBank/DDBJ whole genome shotgun (WGS) entry which is preliminary data.</text>
</comment>
<evidence type="ECO:0000313" key="1">
    <source>
        <dbReference type="EMBL" id="CAH0416128.1"/>
    </source>
</evidence>